<dbReference type="GO" id="GO:0005484">
    <property type="term" value="F:SNAP receptor activity"/>
    <property type="evidence" value="ECO:0007669"/>
    <property type="project" value="InterPro"/>
</dbReference>
<dbReference type="Proteomes" id="UP000007303">
    <property type="component" value="Unassembled WGS sequence"/>
</dbReference>
<accession>Q4S6Z1</accession>
<reference evidence="8" key="2">
    <citation type="submission" date="2004-02" db="EMBL/GenBank/DDBJ databases">
        <authorList>
            <consortium name="Genoscope"/>
            <consortium name="Whitehead Institute Centre for Genome Research"/>
        </authorList>
    </citation>
    <scope>NUCLEOTIDE SEQUENCE</scope>
</reference>
<dbReference type="GO" id="GO:0000149">
    <property type="term" value="F:SNARE binding"/>
    <property type="evidence" value="ECO:0007669"/>
    <property type="project" value="TreeGrafter"/>
</dbReference>
<dbReference type="CDD" id="cd15878">
    <property type="entry name" value="SNARE_syntaxin11"/>
    <property type="match status" value="1"/>
</dbReference>
<dbReference type="GeneTree" id="ENSGT01050000244948"/>
<dbReference type="GO" id="GO:0008021">
    <property type="term" value="C:synaptic vesicle"/>
    <property type="evidence" value="ECO:0007669"/>
    <property type="project" value="TreeGrafter"/>
</dbReference>
<dbReference type="OrthoDB" id="10255013at2759"/>
<dbReference type="InterPro" id="IPR045242">
    <property type="entry name" value="Syntaxin"/>
</dbReference>
<dbReference type="PROSITE" id="PS50192">
    <property type="entry name" value="T_SNARE"/>
    <property type="match status" value="1"/>
</dbReference>
<evidence type="ECO:0000256" key="5">
    <source>
        <dbReference type="ARBA" id="ARBA00023136"/>
    </source>
</evidence>
<dbReference type="Pfam" id="PF00804">
    <property type="entry name" value="Syntaxin"/>
    <property type="match status" value="1"/>
</dbReference>
<evidence type="ECO:0000256" key="2">
    <source>
        <dbReference type="ARBA" id="ARBA00009063"/>
    </source>
</evidence>
<dbReference type="FunFam" id="1.20.5.110:FF:000022">
    <property type="entry name" value="Syntaxin 19"/>
    <property type="match status" value="1"/>
</dbReference>
<dbReference type="InterPro" id="IPR006012">
    <property type="entry name" value="Syntaxin/epimorphin_CS"/>
</dbReference>
<dbReference type="InterPro" id="IPR042781">
    <property type="entry name" value="Syntaxin11_SNARE"/>
</dbReference>
<evidence type="ECO:0000313" key="8">
    <source>
        <dbReference type="EMBL" id="CAG03591.1"/>
    </source>
</evidence>
<dbReference type="PANTHER" id="PTHR19957">
    <property type="entry name" value="SYNTAXIN"/>
    <property type="match status" value="1"/>
</dbReference>
<dbReference type="GO" id="GO:0006886">
    <property type="term" value="P:intracellular protein transport"/>
    <property type="evidence" value="ECO:0007669"/>
    <property type="project" value="InterPro"/>
</dbReference>
<dbReference type="HOGENOM" id="CLU_042423_2_2_1"/>
<keyword evidence="10" id="KW-1185">Reference proteome</keyword>
<dbReference type="SMART" id="SM00397">
    <property type="entry name" value="t_SNARE"/>
    <property type="match status" value="1"/>
</dbReference>
<organism evidence="8">
    <name type="scientific">Tetraodon nigroviridis</name>
    <name type="common">Spotted green pufferfish</name>
    <name type="synonym">Chelonodon nigroviridis</name>
    <dbReference type="NCBI Taxonomy" id="99883"/>
    <lineage>
        <taxon>Eukaryota</taxon>
        <taxon>Metazoa</taxon>
        <taxon>Chordata</taxon>
        <taxon>Craniata</taxon>
        <taxon>Vertebrata</taxon>
        <taxon>Euteleostomi</taxon>
        <taxon>Actinopterygii</taxon>
        <taxon>Neopterygii</taxon>
        <taxon>Teleostei</taxon>
        <taxon>Neoteleostei</taxon>
        <taxon>Acanthomorphata</taxon>
        <taxon>Eupercaria</taxon>
        <taxon>Tetraodontiformes</taxon>
        <taxon>Tetradontoidea</taxon>
        <taxon>Tetraodontidae</taxon>
        <taxon>Tetraodon</taxon>
    </lineage>
</organism>
<feature type="domain" description="T-SNARE coiled-coil homology" evidence="7">
    <location>
        <begin position="209"/>
        <end position="271"/>
    </location>
</feature>
<dbReference type="GO" id="GO:0031629">
    <property type="term" value="P:synaptic vesicle fusion to presynaptic active zone membrane"/>
    <property type="evidence" value="ECO:0007669"/>
    <property type="project" value="TreeGrafter"/>
</dbReference>
<dbReference type="InterPro" id="IPR010989">
    <property type="entry name" value="SNARE"/>
</dbReference>
<dbReference type="STRING" id="99883.ENSTNIP00000015227"/>
<dbReference type="Gene3D" id="1.20.5.110">
    <property type="match status" value="1"/>
</dbReference>
<dbReference type="PANTHER" id="PTHR19957:SF30">
    <property type="entry name" value="SYNTAXIN-11"/>
    <property type="match status" value="1"/>
</dbReference>
<evidence type="ECO:0000313" key="10">
    <source>
        <dbReference type="Proteomes" id="UP000007303"/>
    </source>
</evidence>
<evidence type="ECO:0000256" key="3">
    <source>
        <dbReference type="ARBA" id="ARBA00022448"/>
    </source>
</evidence>
<dbReference type="SMART" id="SM00503">
    <property type="entry name" value="SynN"/>
    <property type="match status" value="1"/>
</dbReference>
<dbReference type="KEGG" id="tng:GSTEN00023062G001"/>
<dbReference type="EMBL" id="CAAE01014723">
    <property type="protein sequence ID" value="CAG03591.1"/>
    <property type="molecule type" value="Genomic_DNA"/>
</dbReference>
<keyword evidence="5" id="KW-0472">Membrane</keyword>
<proteinExistence type="inferred from homology"/>
<reference evidence="8 10" key="1">
    <citation type="journal article" date="2004" name="Nature">
        <title>Genome duplication in the teleost fish Tetraodon nigroviridis reveals the early vertebrate proto-karyotype.</title>
        <authorList>
            <person name="Jaillon O."/>
            <person name="Aury J.-M."/>
            <person name="Brunet F."/>
            <person name="Petit J.-L."/>
            <person name="Stange-Thomann N."/>
            <person name="Mauceli E."/>
            <person name="Bouneau L."/>
            <person name="Fischer C."/>
            <person name="Ozouf-Costaz C."/>
            <person name="Bernot A."/>
            <person name="Nicaud S."/>
            <person name="Jaffe D."/>
            <person name="Fisher S."/>
            <person name="Lutfalla G."/>
            <person name="Dossat C."/>
            <person name="Segurens B."/>
            <person name="Dasilva C."/>
            <person name="Salanoubat M."/>
            <person name="Levy M."/>
            <person name="Boudet N."/>
            <person name="Castellano S."/>
            <person name="Anthouard V."/>
            <person name="Jubin C."/>
            <person name="Castelli V."/>
            <person name="Katinka M."/>
            <person name="Vacherie B."/>
            <person name="Biemont C."/>
            <person name="Skalli Z."/>
            <person name="Cattolico L."/>
            <person name="Poulain J."/>
            <person name="De Berardinis V."/>
            <person name="Cruaud C."/>
            <person name="Duprat S."/>
            <person name="Brottier P."/>
            <person name="Coutanceau J.-P."/>
            <person name="Gouzy J."/>
            <person name="Parra G."/>
            <person name="Lardier G."/>
            <person name="Chapple C."/>
            <person name="McKernan K.J."/>
            <person name="McEwan P."/>
            <person name="Bosak S."/>
            <person name="Kellis M."/>
            <person name="Volff J.-N."/>
            <person name="Guigo R."/>
            <person name="Zody M.C."/>
            <person name="Mesirov J."/>
            <person name="Lindblad-Toh K."/>
            <person name="Birren B."/>
            <person name="Nusbaum C."/>
            <person name="Kahn D."/>
            <person name="Robinson-Rechavi M."/>
            <person name="Laudet V."/>
            <person name="Schachter V."/>
            <person name="Quetier F."/>
            <person name="Saurin W."/>
            <person name="Scarpelli C."/>
            <person name="Wincker P."/>
            <person name="Lander E.S."/>
            <person name="Weissenbach J."/>
            <person name="Roest Crollius H."/>
        </authorList>
    </citation>
    <scope>NUCLEOTIDE SEQUENCE [LARGE SCALE GENOMIC DNA]</scope>
</reference>
<evidence type="ECO:0000256" key="4">
    <source>
        <dbReference type="ARBA" id="ARBA00023054"/>
    </source>
</evidence>
<keyword evidence="3" id="KW-0813">Transport</keyword>
<dbReference type="OMA" id="QCCPCLP"/>
<sequence length="297" mass="33358">MRDMLERLHAITDKVDECDLGPDYDLDATLPQQAVVFDTTSSIENILAKAQSIRKEVSSLRLQVSGLSALTERFGTSVSRLTVIKRDFDSVARKVQGRGETLYGRLQGLRQESGQLQEKEGPSSAASRIAKAQCDALVHDFNAVMGDYNRAEEMQKIICRGRIKRQASILGTEISDEQLDVVVSDGGEGWTALSHSLQTVGGRTSRWAMNEIKGRHKELVELEARLREVHELFLQMAALVESQGSLLNNIEANVCKTQEYTQKVNVHIKKAVHYKKKNPFLQCCPCLSCWRQDRHVF</sequence>
<dbReference type="SUPFAM" id="SSF47661">
    <property type="entry name" value="t-snare proteins"/>
    <property type="match status" value="1"/>
</dbReference>
<gene>
    <name evidence="8" type="ORF">GSTENG00023062001</name>
</gene>
<dbReference type="Ensembl" id="ENSTNIT00000015431.1">
    <property type="protein sequence ID" value="ENSTNIP00000015227.1"/>
    <property type="gene ID" value="ENSTNIG00000012260.1"/>
</dbReference>
<dbReference type="InterPro" id="IPR000727">
    <property type="entry name" value="T_SNARE_dom"/>
</dbReference>
<evidence type="ECO:0000313" key="9">
    <source>
        <dbReference type="Ensembl" id="ENSTNIP00000015227.1"/>
    </source>
</evidence>
<reference evidence="9" key="3">
    <citation type="submission" date="2025-05" db="UniProtKB">
        <authorList>
            <consortium name="Ensembl"/>
        </authorList>
    </citation>
    <scope>IDENTIFICATION</scope>
</reference>
<protein>
    <submittedName>
        <fullName evidence="8">(spotted green pufferfish) hypothetical protein</fullName>
    </submittedName>
    <submittedName>
        <fullName evidence="9">Syntaxin 11</fullName>
    </submittedName>
</protein>
<evidence type="ECO:0000259" key="7">
    <source>
        <dbReference type="PROSITE" id="PS50192"/>
    </source>
</evidence>
<keyword evidence="4" id="KW-0175">Coiled coil</keyword>
<comment type="similarity">
    <text evidence="2 6">Belongs to the syntaxin family.</text>
</comment>
<dbReference type="GO" id="GO:0031201">
    <property type="term" value="C:SNARE complex"/>
    <property type="evidence" value="ECO:0007669"/>
    <property type="project" value="TreeGrafter"/>
</dbReference>
<dbReference type="AlphaFoldDB" id="Q4S6Z1"/>
<dbReference type="GO" id="GO:0048278">
    <property type="term" value="P:vesicle docking"/>
    <property type="evidence" value="ECO:0007669"/>
    <property type="project" value="TreeGrafter"/>
</dbReference>
<name>Q4S6Z1_TETNG</name>
<evidence type="ECO:0000256" key="1">
    <source>
        <dbReference type="ARBA" id="ARBA00004184"/>
    </source>
</evidence>
<comment type="subcellular location">
    <subcellularLocation>
        <location evidence="1">Endomembrane system</location>
        <topology evidence="1">Peripheral membrane protein</topology>
    </subcellularLocation>
</comment>
<dbReference type="Gene3D" id="1.20.58.70">
    <property type="match status" value="1"/>
</dbReference>
<dbReference type="InterPro" id="IPR006011">
    <property type="entry name" value="Syntaxin_N"/>
</dbReference>
<dbReference type="PROSITE" id="PS00914">
    <property type="entry name" value="SYNTAXIN"/>
    <property type="match status" value="1"/>
</dbReference>
<dbReference type="GO" id="GO:0048787">
    <property type="term" value="C:presynaptic active zone membrane"/>
    <property type="evidence" value="ECO:0007669"/>
    <property type="project" value="TreeGrafter"/>
</dbReference>
<evidence type="ECO:0000256" key="6">
    <source>
        <dbReference type="RuleBase" id="RU003858"/>
    </source>
</evidence>